<feature type="region of interest" description="Disordered" evidence="1">
    <location>
        <begin position="39"/>
        <end position="59"/>
    </location>
</feature>
<sequence length="68" mass="7455">MLFTSGQILRYSPIGRPYRMQVTFWSILLLQTFLSDTPQQGGGLGGHPVRGAEGSDRKADAEAAQLYV</sequence>
<dbReference type="EMBL" id="LR796419">
    <property type="protein sequence ID" value="CAB4142954.1"/>
    <property type="molecule type" value="Genomic_DNA"/>
</dbReference>
<reference evidence="2" key="1">
    <citation type="submission" date="2020-04" db="EMBL/GenBank/DDBJ databases">
        <authorList>
            <person name="Chiriac C."/>
            <person name="Salcher M."/>
            <person name="Ghai R."/>
            <person name="Kavagutti S V."/>
        </authorList>
    </citation>
    <scope>NUCLEOTIDE SEQUENCE</scope>
</reference>
<dbReference type="EMBL" id="LR797380">
    <property type="protein sequence ID" value="CAB4211740.1"/>
    <property type="molecule type" value="Genomic_DNA"/>
</dbReference>
<evidence type="ECO:0000256" key="1">
    <source>
        <dbReference type="SAM" id="MobiDB-lite"/>
    </source>
</evidence>
<evidence type="ECO:0000313" key="2">
    <source>
        <dbReference type="EMBL" id="CAB4142954.1"/>
    </source>
</evidence>
<proteinExistence type="predicted"/>
<accession>A0A6J5M8H0</accession>
<name>A0A6J5M8H0_9CAUD</name>
<protein>
    <submittedName>
        <fullName evidence="2">Uncharacterized protein</fullName>
    </submittedName>
</protein>
<evidence type="ECO:0000313" key="3">
    <source>
        <dbReference type="EMBL" id="CAB4211740.1"/>
    </source>
</evidence>
<organism evidence="2">
    <name type="scientific">uncultured Caudovirales phage</name>
    <dbReference type="NCBI Taxonomy" id="2100421"/>
    <lineage>
        <taxon>Viruses</taxon>
        <taxon>Duplodnaviria</taxon>
        <taxon>Heunggongvirae</taxon>
        <taxon>Uroviricota</taxon>
        <taxon>Caudoviricetes</taxon>
        <taxon>Peduoviridae</taxon>
        <taxon>Maltschvirus</taxon>
        <taxon>Maltschvirus maltsch</taxon>
    </lineage>
</organism>
<gene>
    <name evidence="3" type="ORF">UFOVP1414_11</name>
    <name evidence="2" type="ORF">UFOVP442_66</name>
</gene>